<protein>
    <submittedName>
        <fullName evidence="3">M1 family metallopeptidase</fullName>
    </submittedName>
</protein>
<comment type="caution">
    <text evidence="3">The sequence shown here is derived from an EMBL/GenBank/DDBJ whole genome shotgun (WGS) entry which is preliminary data.</text>
</comment>
<evidence type="ECO:0000313" key="4">
    <source>
        <dbReference type="Proteomes" id="UP000306918"/>
    </source>
</evidence>
<dbReference type="GO" id="GO:0008237">
    <property type="term" value="F:metallopeptidase activity"/>
    <property type="evidence" value="ECO:0007669"/>
    <property type="project" value="InterPro"/>
</dbReference>
<dbReference type="InterPro" id="IPR014782">
    <property type="entry name" value="Peptidase_M1_dom"/>
</dbReference>
<dbReference type="EMBL" id="STFF01000009">
    <property type="protein sequence ID" value="THU33424.1"/>
    <property type="molecule type" value="Genomic_DNA"/>
</dbReference>
<accession>A0A4S8HIH9</accession>
<proteinExistence type="predicted"/>
<feature type="domain" description="Peptidase M1 membrane alanine aminopeptidase" evidence="2">
    <location>
        <begin position="380"/>
        <end position="550"/>
    </location>
</feature>
<name>A0A4S8HIH9_9BACT</name>
<organism evidence="3 4">
    <name type="scientific">Niastella caeni</name>
    <dbReference type="NCBI Taxonomy" id="2569763"/>
    <lineage>
        <taxon>Bacteria</taxon>
        <taxon>Pseudomonadati</taxon>
        <taxon>Bacteroidota</taxon>
        <taxon>Chitinophagia</taxon>
        <taxon>Chitinophagales</taxon>
        <taxon>Chitinophagaceae</taxon>
        <taxon>Niastella</taxon>
    </lineage>
</organism>
<dbReference type="Pfam" id="PF01433">
    <property type="entry name" value="Peptidase_M1"/>
    <property type="match status" value="1"/>
</dbReference>
<keyword evidence="4" id="KW-1185">Reference proteome</keyword>
<dbReference type="Gene3D" id="1.10.390.10">
    <property type="entry name" value="Neutral Protease Domain 2"/>
    <property type="match status" value="1"/>
</dbReference>
<feature type="signal peptide" evidence="1">
    <location>
        <begin position="1"/>
        <end position="21"/>
    </location>
</feature>
<sequence>MMRKKVCTLVTFVLLTAVAWAQPDRWQQRVKYTMDIAMNVTTNRFTGKQRLEYTNNSPDTLKKVFYHLYWNAFQPNSMMDNRSRVLGQKRVNNRADWDPRVKDRILNLKEDEIGYQKILSLKMNGAAQKYNVQETILEVFLSQPIAPKAKVVFDMDFEAQVPLQVRRSGRDNPQTGVRYSMSQWYPKMCEYDYEGWHPTPYIAREFYGVWGDYEVNITIDKKYMIGGSGYLQNANQVGFGYQDAGIKVPASTGSTLTWRFVAPNVHDFMWAADPDYVHLTRTIANGPVIHVIYNRDTTLLTQKYNALPDNDRKAFANAEKYIQDFDEKWKRVADAAVIVLPYIEKKFGAYPYKQYSFIQGGDGGMEYPMGTLLFGPSISTAIHEWMHSWYQMMLGTNESEYAWMDEGFTSYASSLVTNYYQTVTNSKVTENIVGTGPRKKVLVDSLAGSNSFLGKANPHEDGYDGYFGLVASHMEEPLTTHADHFESNFAYSLASYAKGEVFLEQLGYIVGAPVRDKILIDYYNQWRFKHPNVNDFIRVAEKASDMKLDWYREYFVNTTKTIDYGIDSLWEEGGKSKIRIKRIGNMPMPIDVLIQFKDGSKLMAYVPMYLMFGQKPVEDASIPRNVYEPWKWTHPQYTFEINRKLTDLKVIEIDPTMRLADVERKNNKLDIPW</sequence>
<dbReference type="GO" id="GO:0008270">
    <property type="term" value="F:zinc ion binding"/>
    <property type="evidence" value="ECO:0007669"/>
    <property type="project" value="InterPro"/>
</dbReference>
<gene>
    <name evidence="3" type="ORF">FAM09_25065</name>
</gene>
<dbReference type="RefSeq" id="WP_136579914.1">
    <property type="nucleotide sequence ID" value="NZ_STFF01000009.1"/>
</dbReference>
<dbReference type="Proteomes" id="UP000306918">
    <property type="component" value="Unassembled WGS sequence"/>
</dbReference>
<evidence type="ECO:0000256" key="1">
    <source>
        <dbReference type="SAM" id="SignalP"/>
    </source>
</evidence>
<dbReference type="CDD" id="cd09604">
    <property type="entry name" value="M1_APN_like"/>
    <property type="match status" value="1"/>
</dbReference>
<dbReference type="InterPro" id="IPR027268">
    <property type="entry name" value="Peptidase_M4/M1_CTD_sf"/>
</dbReference>
<evidence type="ECO:0000259" key="2">
    <source>
        <dbReference type="Pfam" id="PF01433"/>
    </source>
</evidence>
<reference evidence="3 4" key="1">
    <citation type="submission" date="2019-04" db="EMBL/GenBank/DDBJ databases">
        <title>Niastella caeni sp. nov., isolated from activated sludge.</title>
        <authorList>
            <person name="Sheng M."/>
        </authorList>
    </citation>
    <scope>NUCLEOTIDE SEQUENCE [LARGE SCALE GENOMIC DNA]</scope>
    <source>
        <strain evidence="3 4">HX-2-15</strain>
    </source>
</reference>
<dbReference type="SUPFAM" id="SSF55486">
    <property type="entry name" value="Metalloproteases ('zincins'), catalytic domain"/>
    <property type="match status" value="1"/>
</dbReference>
<dbReference type="AlphaFoldDB" id="A0A4S8HIH9"/>
<keyword evidence="1" id="KW-0732">Signal</keyword>
<dbReference type="OrthoDB" id="9814383at2"/>
<evidence type="ECO:0000313" key="3">
    <source>
        <dbReference type="EMBL" id="THU33424.1"/>
    </source>
</evidence>
<feature type="chain" id="PRO_5020486564" evidence="1">
    <location>
        <begin position="22"/>
        <end position="673"/>
    </location>
</feature>